<evidence type="ECO:0000256" key="1">
    <source>
        <dbReference type="ARBA" id="ARBA00010139"/>
    </source>
</evidence>
<dbReference type="Pfam" id="PF00743">
    <property type="entry name" value="FMO-like"/>
    <property type="match status" value="1"/>
</dbReference>
<evidence type="ECO:0000256" key="3">
    <source>
        <dbReference type="ARBA" id="ARBA00022827"/>
    </source>
</evidence>
<dbReference type="EMBL" id="SJZJ01000003">
    <property type="protein sequence ID" value="TCJ30631.1"/>
    <property type="molecule type" value="Genomic_DNA"/>
</dbReference>
<keyword evidence="4" id="KW-0560">Oxidoreductase</keyword>
<dbReference type="GO" id="GO:0004499">
    <property type="term" value="F:N,N-dimethylaniline monooxygenase activity"/>
    <property type="evidence" value="ECO:0007669"/>
    <property type="project" value="InterPro"/>
</dbReference>
<comment type="caution">
    <text evidence="5">The sequence shown here is derived from an EMBL/GenBank/DDBJ whole genome shotgun (WGS) entry which is preliminary data.</text>
</comment>
<dbReference type="Proteomes" id="UP000295453">
    <property type="component" value="Unassembled WGS sequence"/>
</dbReference>
<dbReference type="PANTHER" id="PTHR42877">
    <property type="entry name" value="L-ORNITHINE N(5)-MONOOXYGENASE-RELATED"/>
    <property type="match status" value="1"/>
</dbReference>
<name>A0A4R1CI20_9ACTN</name>
<dbReference type="PRINTS" id="PR00469">
    <property type="entry name" value="PNDRDTASEII"/>
</dbReference>
<evidence type="ECO:0000313" key="6">
    <source>
        <dbReference type="Proteomes" id="UP000295453"/>
    </source>
</evidence>
<keyword evidence="2" id="KW-0285">Flavoprotein</keyword>
<evidence type="ECO:0000256" key="4">
    <source>
        <dbReference type="ARBA" id="ARBA00023002"/>
    </source>
</evidence>
<keyword evidence="3" id="KW-0274">FAD</keyword>
<dbReference type="OrthoDB" id="5168853at2"/>
<gene>
    <name evidence="5" type="ORF">EPD65_03460</name>
</gene>
<evidence type="ECO:0000256" key="2">
    <source>
        <dbReference type="ARBA" id="ARBA00022630"/>
    </source>
</evidence>
<dbReference type="SUPFAM" id="SSF51905">
    <property type="entry name" value="FAD/NAD(P)-binding domain"/>
    <property type="match status" value="2"/>
</dbReference>
<accession>A0A4R1CI20</accession>
<dbReference type="Gene3D" id="3.50.50.60">
    <property type="entry name" value="FAD/NAD(P)-binding domain"/>
    <property type="match status" value="2"/>
</dbReference>
<proteinExistence type="inferred from homology"/>
<dbReference type="AlphaFoldDB" id="A0A4R1CI20"/>
<reference evidence="5 6" key="1">
    <citation type="submission" date="2019-03" db="EMBL/GenBank/DDBJ databases">
        <authorList>
            <person name="Kim M.K.M."/>
        </authorList>
    </citation>
    <scope>NUCLEOTIDE SEQUENCE [LARGE SCALE GENOMIC DNA]</scope>
    <source>
        <strain evidence="5 6">18JY15-6</strain>
    </source>
</reference>
<dbReference type="InterPro" id="IPR020946">
    <property type="entry name" value="Flavin_mOase-like"/>
</dbReference>
<dbReference type="GO" id="GO:0050661">
    <property type="term" value="F:NADP binding"/>
    <property type="evidence" value="ECO:0007669"/>
    <property type="project" value="InterPro"/>
</dbReference>
<sequence>MLQFGRTLEREEAARASKAQQGAAVGAKQSRVIIVGSGFAGLGAAYELREAGCEVTVLERASDVGGVWRDNTYPGAACDVESAIYSFSFAPNPNWSSQFAKQAEIHEYLRNVARDTGLMPHIRLNSTVERADWDNDRAVWTVRAGTDTYEGEHLILATGALADPKMPNLPGIDKFTGEAFHSARWNHDVDLTGKRVAVIGTGASAIQFVPAIQPQVGHVTVFQRTAPWVMPKHDHPITEREQDRFAKRPFTQKFARTRIYLQRELLVTAFRYPVLMKAAERASKKHLASQVSDPALRATLTPDYRLGCKRILLSNDYWASLDNPNVSVINGGVKQVTKTGVIDAAGVQHDVDVIIYGTGFDTSRLPLTDRVHGPSGTTLSEHWGDSQQAFLGTSVAGFPNLFLMHGPNIGLGHNSVIPMFEAQVNYVRKAISHADKANAATIEPTAVAQAAFVSKVDRLTDGSVWTSGGCDSWYLDSTGRNSNLWPGTTISFRNATSRFDASKHTLGTVEAAKVAAS</sequence>
<evidence type="ECO:0000313" key="5">
    <source>
        <dbReference type="EMBL" id="TCJ30631.1"/>
    </source>
</evidence>
<organism evidence="5 6">
    <name type="scientific">Nocardioides jejuensis</name>
    <dbReference type="NCBI Taxonomy" id="2502782"/>
    <lineage>
        <taxon>Bacteria</taxon>
        <taxon>Bacillati</taxon>
        <taxon>Actinomycetota</taxon>
        <taxon>Actinomycetes</taxon>
        <taxon>Propionibacteriales</taxon>
        <taxon>Nocardioidaceae</taxon>
        <taxon>Nocardioides</taxon>
    </lineage>
</organism>
<keyword evidence="6" id="KW-1185">Reference proteome</keyword>
<dbReference type="InterPro" id="IPR051209">
    <property type="entry name" value="FAD-bind_Monooxygenase_sf"/>
</dbReference>
<comment type="similarity">
    <text evidence="1">Belongs to the FAD-binding monooxygenase family.</text>
</comment>
<protein>
    <submittedName>
        <fullName evidence="5">NAD(P)/FAD-dependent oxidoreductase</fullName>
    </submittedName>
</protein>
<dbReference type="InterPro" id="IPR036188">
    <property type="entry name" value="FAD/NAD-bd_sf"/>
</dbReference>
<dbReference type="GO" id="GO:0050660">
    <property type="term" value="F:flavin adenine dinucleotide binding"/>
    <property type="evidence" value="ECO:0007669"/>
    <property type="project" value="InterPro"/>
</dbReference>
<dbReference type="PANTHER" id="PTHR42877:SF4">
    <property type="entry name" value="FAD_NAD(P)-BINDING DOMAIN-CONTAINING PROTEIN-RELATED"/>
    <property type="match status" value="1"/>
</dbReference>